<sequence>MPKTHIRRIAIATLAFSLSAAVIAATPAAQQQQQQAVAQSAGKAVPGTPVPAGSPLAGPIHFQFAIYYAKAPTTDPMSALHSNLSKLGGSPKLLAVAPTPASATEPVVFANWNTTTVLQDYRAPNMEQLPRFGRGLSREQAEALQKADRALILDFAHPAQQSSAAMLKALQLTLQVASDTGGLVWDEETREVFTPRSGASAASIRGPAACPTCPSRPSSTPTAATTSCVRSRWACRSSACPTWW</sequence>
<feature type="compositionally biased region" description="Low complexity" evidence="1">
    <location>
        <begin position="207"/>
        <end position="223"/>
    </location>
</feature>
<accession>A0A679J623</accession>
<proteinExistence type="predicted"/>
<evidence type="ECO:0000256" key="1">
    <source>
        <dbReference type="SAM" id="MobiDB-lite"/>
    </source>
</evidence>
<feature type="region of interest" description="Disordered" evidence="1">
    <location>
        <begin position="204"/>
        <end position="223"/>
    </location>
</feature>
<keyword evidence="2" id="KW-0732">Signal</keyword>
<dbReference type="RefSeq" id="WP_339091987.1">
    <property type="nucleotide sequence ID" value="NZ_LR743507.1"/>
</dbReference>
<gene>
    <name evidence="3" type="ORF">VVAX_04455</name>
</gene>
<protein>
    <submittedName>
        <fullName evidence="3">Uncharacterized protein</fullName>
    </submittedName>
</protein>
<feature type="chain" id="PRO_5025481478" evidence="2">
    <location>
        <begin position="25"/>
        <end position="244"/>
    </location>
</feature>
<feature type="signal peptide" evidence="2">
    <location>
        <begin position="1"/>
        <end position="24"/>
    </location>
</feature>
<name>A0A679J623_VARPD</name>
<reference evidence="3" key="1">
    <citation type="submission" date="2019-12" db="EMBL/GenBank/DDBJ databases">
        <authorList>
            <person name="Cremers G."/>
        </authorList>
    </citation>
    <scope>NUCLEOTIDE SEQUENCE</scope>
    <source>
        <strain evidence="3">Vvax</strain>
    </source>
</reference>
<evidence type="ECO:0000256" key="2">
    <source>
        <dbReference type="SAM" id="SignalP"/>
    </source>
</evidence>
<evidence type="ECO:0000313" key="3">
    <source>
        <dbReference type="EMBL" id="CAA2107863.1"/>
    </source>
</evidence>
<dbReference type="AlphaFoldDB" id="A0A679J623"/>
<dbReference type="EMBL" id="LR743507">
    <property type="protein sequence ID" value="CAA2107863.1"/>
    <property type="molecule type" value="Genomic_DNA"/>
</dbReference>
<organism evidence="3">
    <name type="scientific">Variovorax paradoxus</name>
    <dbReference type="NCBI Taxonomy" id="34073"/>
    <lineage>
        <taxon>Bacteria</taxon>
        <taxon>Pseudomonadati</taxon>
        <taxon>Pseudomonadota</taxon>
        <taxon>Betaproteobacteria</taxon>
        <taxon>Burkholderiales</taxon>
        <taxon>Comamonadaceae</taxon>
        <taxon>Variovorax</taxon>
    </lineage>
</organism>